<gene>
    <name evidence="1" type="ORF">FHW12_001159</name>
</gene>
<name>A0A839F0F4_9GAMM</name>
<sequence>MTANGCNNGGTLLSTNAILKLRNLVVRDGRAL</sequence>
<keyword evidence="2" id="KW-1185">Reference proteome</keyword>
<protein>
    <submittedName>
        <fullName evidence="1">Uncharacterized protein</fullName>
    </submittedName>
</protein>
<reference evidence="1 2" key="1">
    <citation type="submission" date="2020-07" db="EMBL/GenBank/DDBJ databases">
        <title>Genomic Encyclopedia of Type Strains, Phase IV (KMG-V): Genome sequencing to study the core and pangenomes of soil and plant-associated prokaryotes.</title>
        <authorList>
            <person name="Whitman W."/>
        </authorList>
    </citation>
    <scope>NUCLEOTIDE SEQUENCE [LARGE SCALE GENOMIC DNA]</scope>
    <source>
        <strain evidence="1 2">RH2WT43</strain>
    </source>
</reference>
<proteinExistence type="predicted"/>
<organism evidence="1 2">
    <name type="scientific">Dokdonella fugitiva</name>
    <dbReference type="NCBI Taxonomy" id="328517"/>
    <lineage>
        <taxon>Bacteria</taxon>
        <taxon>Pseudomonadati</taxon>
        <taxon>Pseudomonadota</taxon>
        <taxon>Gammaproteobacteria</taxon>
        <taxon>Lysobacterales</taxon>
        <taxon>Rhodanobacteraceae</taxon>
        <taxon>Dokdonella</taxon>
    </lineage>
</organism>
<evidence type="ECO:0000313" key="1">
    <source>
        <dbReference type="EMBL" id="MBA8886968.1"/>
    </source>
</evidence>
<dbReference type="AlphaFoldDB" id="A0A839F0F4"/>
<comment type="caution">
    <text evidence="1">The sequence shown here is derived from an EMBL/GenBank/DDBJ whole genome shotgun (WGS) entry which is preliminary data.</text>
</comment>
<accession>A0A839F0F4</accession>
<evidence type="ECO:0000313" key="2">
    <source>
        <dbReference type="Proteomes" id="UP000550401"/>
    </source>
</evidence>
<dbReference type="Proteomes" id="UP000550401">
    <property type="component" value="Unassembled WGS sequence"/>
</dbReference>
<dbReference type="EMBL" id="JACGXL010000001">
    <property type="protein sequence ID" value="MBA8886968.1"/>
    <property type="molecule type" value="Genomic_DNA"/>
</dbReference>